<sequence length="79" mass="9021">MNLELLLWKPWGVCYPQSTWLRIYTDGYLGPNTNVGAGVYSRDFQRACPVGSIATNFDGEVKRIAFALDEIQKDRIHML</sequence>
<accession>A0A170VA57</accession>
<reference evidence="1" key="2">
    <citation type="journal article" date="2017" name="J. Med. Entomol.">
        <title>Transcriptome Analysis of the Triatoma infestans (Hemiptera: Reduviidae) Integument.</title>
        <authorList>
            <person name="Calderon-Fernandez G.M."/>
            <person name="Moriconi D.E."/>
            <person name="Dulbecco A.B."/>
            <person name="Juarez M.P."/>
        </authorList>
    </citation>
    <scope>NUCLEOTIDE SEQUENCE</scope>
    <source>
        <strain evidence="1">Int1</strain>
        <tissue evidence="1">Integument</tissue>
    </source>
</reference>
<proteinExistence type="predicted"/>
<dbReference type="EMBL" id="GEMB01006886">
    <property type="protein sequence ID" value="JAR96476.1"/>
    <property type="molecule type" value="Transcribed_RNA"/>
</dbReference>
<organism evidence="1">
    <name type="scientific">Triatoma infestans</name>
    <name type="common">Assassin bug</name>
    <dbReference type="NCBI Taxonomy" id="30076"/>
    <lineage>
        <taxon>Eukaryota</taxon>
        <taxon>Metazoa</taxon>
        <taxon>Ecdysozoa</taxon>
        <taxon>Arthropoda</taxon>
        <taxon>Hexapoda</taxon>
        <taxon>Insecta</taxon>
        <taxon>Pterygota</taxon>
        <taxon>Neoptera</taxon>
        <taxon>Paraneoptera</taxon>
        <taxon>Hemiptera</taxon>
        <taxon>Heteroptera</taxon>
        <taxon>Panheteroptera</taxon>
        <taxon>Cimicomorpha</taxon>
        <taxon>Reduviidae</taxon>
        <taxon>Triatominae</taxon>
        <taxon>Triatoma</taxon>
    </lineage>
</organism>
<reference evidence="1" key="1">
    <citation type="submission" date="2016-04" db="EMBL/GenBank/DDBJ databases">
        <authorList>
            <person name="Calderon-Fernandez G.M.Sr."/>
        </authorList>
    </citation>
    <scope>NUCLEOTIDE SEQUENCE</scope>
    <source>
        <strain evidence="1">Int1</strain>
        <tissue evidence="1">Integument</tissue>
    </source>
</reference>
<protein>
    <submittedName>
        <fullName evidence="1">Ribonuclease h-like protein</fullName>
    </submittedName>
</protein>
<dbReference type="AlphaFoldDB" id="A0A170VA57"/>
<evidence type="ECO:0000313" key="1">
    <source>
        <dbReference type="EMBL" id="JAR96476.1"/>
    </source>
</evidence>
<name>A0A170VA57_TRIIF</name>